<evidence type="ECO:0000256" key="1">
    <source>
        <dbReference type="ARBA" id="ARBA00001933"/>
    </source>
</evidence>
<dbReference type="SUPFAM" id="SSF53383">
    <property type="entry name" value="PLP-dependent transferases"/>
    <property type="match status" value="1"/>
</dbReference>
<evidence type="ECO:0000259" key="7">
    <source>
        <dbReference type="Pfam" id="PF00155"/>
    </source>
</evidence>
<evidence type="ECO:0000256" key="6">
    <source>
        <dbReference type="ARBA" id="ARBA00047715"/>
    </source>
</evidence>
<protein>
    <recommendedName>
        <fullName evidence="2">8-amino-7-oxononanoate synthase</fullName>
        <ecNumber evidence="2">2.3.1.47</ecNumber>
    </recommendedName>
    <alternativeName>
        <fullName evidence="4">7-keto-8-amino-pelargonic acid synthase</fullName>
    </alternativeName>
    <alternativeName>
        <fullName evidence="5">8-amino-7-ketopelargonate synthase</fullName>
    </alternativeName>
</protein>
<dbReference type="InterPro" id="IPR015422">
    <property type="entry name" value="PyrdxlP-dep_Trfase_small"/>
</dbReference>
<dbReference type="AlphaFoldDB" id="A0A2K4YFW5"/>
<dbReference type="GO" id="GO:0030170">
    <property type="term" value="F:pyridoxal phosphate binding"/>
    <property type="evidence" value="ECO:0007669"/>
    <property type="project" value="InterPro"/>
</dbReference>
<dbReference type="EMBL" id="FXEG02000005">
    <property type="protein sequence ID" value="SOX55671.1"/>
    <property type="molecule type" value="Genomic_DNA"/>
</dbReference>
<dbReference type="InterPro" id="IPR004839">
    <property type="entry name" value="Aminotransferase_I/II_large"/>
</dbReference>
<dbReference type="Gene3D" id="3.40.640.10">
    <property type="entry name" value="Type I PLP-dependent aspartate aminotransferase-like (Major domain)"/>
    <property type="match status" value="1"/>
</dbReference>
<dbReference type="InterPro" id="IPR015424">
    <property type="entry name" value="PyrdxlP-dep_Trfase"/>
</dbReference>
<keyword evidence="9" id="KW-1185">Reference proteome</keyword>
<sequence length="452" mass="48926">VTLTAGLPEAATVAEATDPATLDGSMQDFREPRGDDLVARVDGFYQWQNCRREHGLWPFGRATEAGPRRHATVHDDGGRTMSGVNFASQDYLSLSGHPEIKAAAWAAIDDYGVHSAGSPALVGNTSASLALERRIADFVDAEYVSLFSTGWAAGYGVVKGLVRSDDHIVMDRLAHACLQEGAAAATRNVHLFKHNDTADARAKLEAIRAHDRDHGIMIVTEALFSMNSDTPDIAELQDLARQFGATLMVDVAHDLGSVGPDGRGHIGLQGMMGKVDLVMGSFSKTFASNGGFVATKHRRVTEYLRFYASPNTFSNALSPIQAAIVLKAFDIVDSPEGAQLRRQCMTNVLQLRTRLADVGFEVYGEPSPIVCVKMGSERIARLVSRQLHRNGLVANLVEFPAVAKGQARFRMQVMANHSESDIAGAVDKIADGYRIACRELEELDAVSMLEGF</sequence>
<evidence type="ECO:0000256" key="2">
    <source>
        <dbReference type="ARBA" id="ARBA00013187"/>
    </source>
</evidence>
<dbReference type="PANTHER" id="PTHR13693:SF103">
    <property type="entry name" value="AMINOTRANSFERASE CLASS I_CLASSII DOMAIN-CONTAINING PROTEIN"/>
    <property type="match status" value="1"/>
</dbReference>
<feature type="non-terminal residue" evidence="8">
    <location>
        <position position="1"/>
    </location>
</feature>
<evidence type="ECO:0000256" key="4">
    <source>
        <dbReference type="ARBA" id="ARBA00032610"/>
    </source>
</evidence>
<comment type="caution">
    <text evidence="8">The sequence shown here is derived from an EMBL/GenBank/DDBJ whole genome shotgun (WGS) entry which is preliminary data.</text>
</comment>
<keyword evidence="3" id="KW-0808">Transferase</keyword>
<comment type="cofactor">
    <cofactor evidence="1">
        <name>pyridoxal 5'-phosphate</name>
        <dbReference type="ChEBI" id="CHEBI:597326"/>
    </cofactor>
</comment>
<accession>A0A2K4YFW5</accession>
<name>A0A2K4YFW5_9MYCO</name>
<evidence type="ECO:0000256" key="5">
    <source>
        <dbReference type="ARBA" id="ARBA00033381"/>
    </source>
</evidence>
<evidence type="ECO:0000313" key="9">
    <source>
        <dbReference type="Proteomes" id="UP000236318"/>
    </source>
</evidence>
<dbReference type="EC" id="2.3.1.47" evidence="2"/>
<comment type="catalytic activity">
    <reaction evidence="6">
        <text>6-carboxyhexanoyl-[ACP] + L-alanine + H(+) = (8S)-8-amino-7-oxononanoate + holo-[ACP] + CO2</text>
        <dbReference type="Rhea" id="RHEA:42288"/>
        <dbReference type="Rhea" id="RHEA-COMP:9685"/>
        <dbReference type="Rhea" id="RHEA-COMP:9955"/>
        <dbReference type="ChEBI" id="CHEBI:15378"/>
        <dbReference type="ChEBI" id="CHEBI:16526"/>
        <dbReference type="ChEBI" id="CHEBI:57972"/>
        <dbReference type="ChEBI" id="CHEBI:64479"/>
        <dbReference type="ChEBI" id="CHEBI:78846"/>
        <dbReference type="ChEBI" id="CHEBI:149468"/>
        <dbReference type="EC" id="2.3.1.47"/>
    </reaction>
</comment>
<dbReference type="GO" id="GO:0008710">
    <property type="term" value="F:8-amino-7-oxononanoate synthase activity"/>
    <property type="evidence" value="ECO:0007669"/>
    <property type="project" value="UniProtKB-EC"/>
</dbReference>
<dbReference type="PANTHER" id="PTHR13693">
    <property type="entry name" value="CLASS II AMINOTRANSFERASE/8-AMINO-7-OXONONANOATE SYNTHASE"/>
    <property type="match status" value="1"/>
</dbReference>
<dbReference type="Gene3D" id="3.90.1150.10">
    <property type="entry name" value="Aspartate Aminotransferase, domain 1"/>
    <property type="match status" value="1"/>
</dbReference>
<dbReference type="Proteomes" id="UP000236318">
    <property type="component" value="Unassembled WGS sequence"/>
</dbReference>
<evidence type="ECO:0000313" key="8">
    <source>
        <dbReference type="EMBL" id="SOX55671.1"/>
    </source>
</evidence>
<evidence type="ECO:0000256" key="3">
    <source>
        <dbReference type="ARBA" id="ARBA00022679"/>
    </source>
</evidence>
<proteinExistence type="predicted"/>
<organism evidence="8 9">
    <name type="scientific">Mycobacterium ahvazicum</name>
    <dbReference type="NCBI Taxonomy" id="1964395"/>
    <lineage>
        <taxon>Bacteria</taxon>
        <taxon>Bacillati</taxon>
        <taxon>Actinomycetota</taxon>
        <taxon>Actinomycetes</taxon>
        <taxon>Mycobacteriales</taxon>
        <taxon>Mycobacteriaceae</taxon>
        <taxon>Mycobacterium</taxon>
        <taxon>Mycobacterium simiae complex</taxon>
    </lineage>
</organism>
<dbReference type="Pfam" id="PF00155">
    <property type="entry name" value="Aminotran_1_2"/>
    <property type="match status" value="1"/>
</dbReference>
<gene>
    <name evidence="8" type="ORF">MAAFP003_4363</name>
</gene>
<feature type="domain" description="Aminotransferase class I/classII large" evidence="7">
    <location>
        <begin position="84"/>
        <end position="429"/>
    </location>
</feature>
<dbReference type="InterPro" id="IPR050087">
    <property type="entry name" value="AON_synthase_class-II"/>
</dbReference>
<dbReference type="InterPro" id="IPR015421">
    <property type="entry name" value="PyrdxlP-dep_Trfase_major"/>
</dbReference>
<reference evidence="8" key="1">
    <citation type="submission" date="2018-01" db="EMBL/GenBank/DDBJ databases">
        <authorList>
            <consortium name="Urmite Genomes"/>
        </authorList>
    </citation>
    <scope>NUCLEOTIDE SEQUENCE [LARGE SCALE GENOMIC DNA]</scope>
    <source>
        <strain evidence="8">AFP003</strain>
    </source>
</reference>